<evidence type="ECO:0000256" key="4">
    <source>
        <dbReference type="RuleBase" id="RU003684"/>
    </source>
</evidence>
<evidence type="ECO:0008006" key="8">
    <source>
        <dbReference type="Google" id="ProtNLM"/>
    </source>
</evidence>
<organism evidence="5 7">
    <name type="scientific">Didymodactylos carnosus</name>
    <dbReference type="NCBI Taxonomy" id="1234261"/>
    <lineage>
        <taxon>Eukaryota</taxon>
        <taxon>Metazoa</taxon>
        <taxon>Spiralia</taxon>
        <taxon>Gnathifera</taxon>
        <taxon>Rotifera</taxon>
        <taxon>Eurotatoria</taxon>
        <taxon>Bdelloidea</taxon>
        <taxon>Philodinida</taxon>
        <taxon>Philodinidae</taxon>
        <taxon>Didymodactylos</taxon>
    </lineage>
</organism>
<gene>
    <name evidence="5" type="ORF">GPM918_LOCUS5171</name>
    <name evidence="6" type="ORF">SRO942_LOCUS5171</name>
</gene>
<keyword evidence="3 4" id="KW-0378">Hydrolase</keyword>
<keyword evidence="7" id="KW-1185">Reference proteome</keyword>
<keyword evidence="2" id="KW-0479">Metal-binding</keyword>
<sequence length="382" mass="42709">MTSIFLPLVDTMITHYWRNLKYPVITSIKRYLCTTKTNAFVEEASVSQSAKVLTDGAFRRKTIYGSTVESTYAGALSFLRRNYTRNLENVEIAVTGIPLDLATTFRPGTRFGPAGIRQASCQLAELKSYPDGIDLFEDLAVIDYGDCYFDPSFPHTVPEAIENHAWEIIKHNVKQVLDCIFMLGGDHYGTYPLLKAHVKHHKRPLALVQFDAHCDTWKDTKGLNHGTMFYHAIKENLIDPEHSIQVGIRTFNDDFMGVKILDADFVHSNGPAKVAEEILERVGNHKCYLTFDIDCLDPAFAPGTGTPVSGGLSTYQALSILRQIRKLAFVGGDIVEVSPPYDNSSITSLAAATIGYNFLCLLRNKKILDKTFNFGNRLKKDV</sequence>
<dbReference type="Proteomes" id="UP000663829">
    <property type="component" value="Unassembled WGS sequence"/>
</dbReference>
<dbReference type="Pfam" id="PF00491">
    <property type="entry name" value="Arginase"/>
    <property type="match status" value="1"/>
</dbReference>
<dbReference type="InterPro" id="IPR023696">
    <property type="entry name" value="Ureohydrolase_dom_sf"/>
</dbReference>
<comment type="similarity">
    <text evidence="1">Belongs to the arginase family. Agmatinase subfamily.</text>
</comment>
<evidence type="ECO:0000256" key="1">
    <source>
        <dbReference type="ARBA" id="ARBA00009227"/>
    </source>
</evidence>
<name>A0A813UY71_9BILA</name>
<dbReference type="GO" id="GO:0008783">
    <property type="term" value="F:agmatinase activity"/>
    <property type="evidence" value="ECO:0007669"/>
    <property type="project" value="TreeGrafter"/>
</dbReference>
<dbReference type="EMBL" id="CAJOBC010000737">
    <property type="protein sequence ID" value="CAF3620416.1"/>
    <property type="molecule type" value="Genomic_DNA"/>
</dbReference>
<evidence type="ECO:0000313" key="6">
    <source>
        <dbReference type="EMBL" id="CAF3620416.1"/>
    </source>
</evidence>
<dbReference type="CDD" id="cd11592">
    <property type="entry name" value="Agmatinase_PAH"/>
    <property type="match status" value="1"/>
</dbReference>
<dbReference type="NCBIfam" id="TIGR01230">
    <property type="entry name" value="agmatinase"/>
    <property type="match status" value="1"/>
</dbReference>
<dbReference type="OrthoDB" id="9992747at2759"/>
<protein>
    <recommendedName>
        <fullName evidence="8">Agmatinase</fullName>
    </recommendedName>
</protein>
<dbReference type="NCBIfam" id="NF002564">
    <property type="entry name" value="PRK02190.1"/>
    <property type="match status" value="1"/>
</dbReference>
<dbReference type="SUPFAM" id="SSF52768">
    <property type="entry name" value="Arginase/deacetylase"/>
    <property type="match status" value="1"/>
</dbReference>
<dbReference type="Proteomes" id="UP000681722">
    <property type="component" value="Unassembled WGS sequence"/>
</dbReference>
<dbReference type="AlphaFoldDB" id="A0A813UY71"/>
<dbReference type="PROSITE" id="PS51409">
    <property type="entry name" value="ARGINASE_2"/>
    <property type="match status" value="1"/>
</dbReference>
<dbReference type="GO" id="GO:0033389">
    <property type="term" value="P:putrescine biosynthetic process from arginine, via agmatine"/>
    <property type="evidence" value="ECO:0007669"/>
    <property type="project" value="TreeGrafter"/>
</dbReference>
<dbReference type="InterPro" id="IPR020855">
    <property type="entry name" value="Ureohydrolase_Mn_BS"/>
</dbReference>
<dbReference type="PROSITE" id="PS01053">
    <property type="entry name" value="ARGINASE_1"/>
    <property type="match status" value="1"/>
</dbReference>
<evidence type="ECO:0000256" key="3">
    <source>
        <dbReference type="ARBA" id="ARBA00022801"/>
    </source>
</evidence>
<accession>A0A813UY71</accession>
<evidence type="ECO:0000256" key="2">
    <source>
        <dbReference type="ARBA" id="ARBA00022723"/>
    </source>
</evidence>
<dbReference type="PANTHER" id="PTHR11358">
    <property type="entry name" value="ARGINASE/AGMATINASE"/>
    <property type="match status" value="1"/>
</dbReference>
<evidence type="ECO:0000313" key="7">
    <source>
        <dbReference type="Proteomes" id="UP000663829"/>
    </source>
</evidence>
<reference evidence="5" key="1">
    <citation type="submission" date="2021-02" db="EMBL/GenBank/DDBJ databases">
        <authorList>
            <person name="Nowell W R."/>
        </authorList>
    </citation>
    <scope>NUCLEOTIDE SEQUENCE</scope>
</reference>
<dbReference type="PANTHER" id="PTHR11358:SF26">
    <property type="entry name" value="GUANIDINO ACID HYDROLASE, MITOCHONDRIAL"/>
    <property type="match status" value="1"/>
</dbReference>
<dbReference type="InterPro" id="IPR005925">
    <property type="entry name" value="Agmatinase-rel"/>
</dbReference>
<proteinExistence type="inferred from homology"/>
<comment type="caution">
    <text evidence="5">The sequence shown here is derived from an EMBL/GenBank/DDBJ whole genome shotgun (WGS) entry which is preliminary data.</text>
</comment>
<dbReference type="InterPro" id="IPR006035">
    <property type="entry name" value="Ureohydrolase"/>
</dbReference>
<evidence type="ECO:0000313" key="5">
    <source>
        <dbReference type="EMBL" id="CAF0833312.1"/>
    </source>
</evidence>
<dbReference type="Gene3D" id="3.40.800.10">
    <property type="entry name" value="Ureohydrolase domain"/>
    <property type="match status" value="1"/>
</dbReference>
<dbReference type="GO" id="GO:0046872">
    <property type="term" value="F:metal ion binding"/>
    <property type="evidence" value="ECO:0007669"/>
    <property type="project" value="UniProtKB-KW"/>
</dbReference>
<dbReference type="EMBL" id="CAJNOQ010000737">
    <property type="protein sequence ID" value="CAF0833312.1"/>
    <property type="molecule type" value="Genomic_DNA"/>
</dbReference>